<organism evidence="3">
    <name type="scientific">uncultured delta proteobacterium</name>
    <dbReference type="NCBI Taxonomy" id="34034"/>
    <lineage>
        <taxon>Bacteria</taxon>
        <taxon>Deltaproteobacteria</taxon>
        <taxon>environmental samples</taxon>
    </lineage>
</organism>
<evidence type="ECO:0000313" key="3">
    <source>
        <dbReference type="EMBL" id="SBV99022.1"/>
    </source>
</evidence>
<gene>
    <name evidence="3" type="ORF">KL86DPRO_11494</name>
</gene>
<dbReference type="Pfam" id="PF14301">
    <property type="entry name" value="DUF4376"/>
    <property type="match status" value="1"/>
</dbReference>
<dbReference type="AlphaFoldDB" id="A0A212JHW1"/>
<evidence type="ECO:0000259" key="2">
    <source>
        <dbReference type="Pfam" id="PF14301"/>
    </source>
</evidence>
<feature type="domain" description="DUF4376" evidence="2">
    <location>
        <begin position="110"/>
        <end position="236"/>
    </location>
</feature>
<dbReference type="EMBL" id="FLUQ01000001">
    <property type="protein sequence ID" value="SBV99022.1"/>
    <property type="molecule type" value="Genomic_DNA"/>
</dbReference>
<dbReference type="InterPro" id="IPR025484">
    <property type="entry name" value="DUF4376"/>
</dbReference>
<evidence type="ECO:0000256" key="1">
    <source>
        <dbReference type="SAM" id="MobiDB-lite"/>
    </source>
</evidence>
<feature type="region of interest" description="Disordered" evidence="1">
    <location>
        <begin position="38"/>
        <end position="60"/>
    </location>
</feature>
<accession>A0A212JHW1</accession>
<sequence length="241" mass="25568">MATYNHYFDMNGSLPAAVFPATEDAPVYPYLFSVPANPDTSPPPHTLRGDAPLDTGPEGRWPGMQNGAVVYFQSHKGEAGWLNGEPYTITDFGPPPDGWSATPAPPALEEARAAKLAAIDAETSAAILAGFEYTVDGRTLHFSYDANDQQNFADSANASLLSKMGVPNVPESVTWNGWEEAKDEAGAVVSRSLVRLVLTPDTFLALYTGGALAHKAARMETGGQRKAAAEAATTLEELQAV</sequence>
<proteinExistence type="predicted"/>
<name>A0A212JHW1_9DELT</name>
<reference evidence="3" key="1">
    <citation type="submission" date="2016-04" db="EMBL/GenBank/DDBJ databases">
        <authorList>
            <person name="Evans L.H."/>
            <person name="Alamgir A."/>
            <person name="Owens N."/>
            <person name="Weber N.D."/>
            <person name="Virtaneva K."/>
            <person name="Barbian K."/>
            <person name="Babar A."/>
            <person name="Rosenke K."/>
        </authorList>
    </citation>
    <scope>NUCLEOTIDE SEQUENCE</scope>
    <source>
        <strain evidence="3">86</strain>
    </source>
</reference>
<protein>
    <recommendedName>
        <fullName evidence="2">DUF4376 domain-containing protein</fullName>
    </recommendedName>
</protein>